<dbReference type="EMBL" id="SNZH01000021">
    <property type="protein sequence ID" value="TDR38432.1"/>
    <property type="molecule type" value="Genomic_DNA"/>
</dbReference>
<proteinExistence type="predicted"/>
<dbReference type="InterPro" id="IPR029024">
    <property type="entry name" value="TerB-like"/>
</dbReference>
<evidence type="ECO:0000259" key="2">
    <source>
        <dbReference type="Pfam" id="PF05099"/>
    </source>
</evidence>
<comment type="caution">
    <text evidence="5">The sequence shown here is derived from an EMBL/GenBank/DDBJ whole genome shotgun (WGS) entry which is preliminary data.</text>
</comment>
<evidence type="ECO:0000313" key="6">
    <source>
        <dbReference type="Proteomes" id="UP000295293"/>
    </source>
</evidence>
<dbReference type="InterPro" id="IPR007791">
    <property type="entry name" value="DjlA_N"/>
</dbReference>
<evidence type="ECO:0000259" key="4">
    <source>
        <dbReference type="Pfam" id="PF15615"/>
    </source>
</evidence>
<organism evidence="5 6">
    <name type="scientific">Tahibacter aquaticus</name>
    <dbReference type="NCBI Taxonomy" id="520092"/>
    <lineage>
        <taxon>Bacteria</taxon>
        <taxon>Pseudomonadati</taxon>
        <taxon>Pseudomonadota</taxon>
        <taxon>Gammaproteobacteria</taxon>
        <taxon>Lysobacterales</taxon>
        <taxon>Rhodanobacteraceae</taxon>
        <taxon>Tahibacter</taxon>
    </lineage>
</organism>
<feature type="domain" description="TerB N-terminal" evidence="3">
    <location>
        <begin position="102"/>
        <end position="300"/>
    </location>
</feature>
<feature type="compositionally biased region" description="Pro residues" evidence="1">
    <location>
        <begin position="57"/>
        <end position="68"/>
    </location>
</feature>
<protein>
    <submittedName>
        <fullName evidence="5">Tellurite resistance protein</fullName>
    </submittedName>
</protein>
<evidence type="ECO:0000256" key="1">
    <source>
        <dbReference type="SAM" id="MobiDB-lite"/>
    </source>
</evidence>
<gene>
    <name evidence="5" type="ORF">DFR29_121104</name>
</gene>
<dbReference type="InterPro" id="IPR025266">
    <property type="entry name" value="TerB_N"/>
</dbReference>
<feature type="domain" description="TerB-C" evidence="4">
    <location>
        <begin position="644"/>
        <end position="773"/>
    </location>
</feature>
<feature type="region of interest" description="Disordered" evidence="1">
    <location>
        <begin position="49"/>
        <end position="94"/>
    </location>
</feature>
<dbReference type="Gene3D" id="1.10.3680.10">
    <property type="entry name" value="TerB-like"/>
    <property type="match status" value="1"/>
</dbReference>
<sequence length="782" mass="84061">MRALLVQFIVAAVLIGGVLLFTRFTAWRSARAAQQRAAVQKKGTAAAAAVASRIRSPSPPPLPLPATEPVPVRTASSPHLPPGGYQPPPASGPVATPVRWVPEGETVTVAGISFNGGLIYFGDPARNREFRDEPAVIDPTLAVDRQRVQDVAWSASYWPRYDRLLPTDRTLFLNWLSHGRADGSVAIGIVFLFYYGIERRILVDAVTDPAARAEVPRLLAEVDRLRRIYVHSAFHDYSGSLRDLAIALYGNASRFRATATLSPGNMPTGMTIVLGRLVGEGQALPAVLAFDWARCLDDAPRQSAFRLVEAELEALFIARYTARYPTGLVISAPKRQLSIEHRGAAGNRIGLRLTVGVPDVRGISAPQRPLLQLLQACLEDLGALVRVRKRERPTALEVAAALPAELRGSGANEGMKPLYDLMDGALKSTPIGVFAGDRLLTAAGVLAGQKWGKRECTALLSALDSIGIGVEPDVRFDGPIVDATKSVAVFRLPDDAARSPSANYRMGQLLLQLAVAVAAADGELDEREMEEALQHLDRLFALEPTERLRLQAHLAWLESAPPSLAKLSNRLKSLPPEPRRALADVVVGIAAADGRIDPAELRTLEKVYRALGLDAATLPADVHRVQTGVAPRPMQPTTATKPQGLDVDAIAAKLKETAEVQRLLSSIFVEDSSMPLVDAVTPSVPTYTASPIESANLPIAGLDAAHSTLLRQLLAHSSDMVDRADVERWCDPLGLLPDGALESVNEAAYSVAGDALLEVDECISIRSDIRDILTRSLEGVPA</sequence>
<dbReference type="Proteomes" id="UP000295293">
    <property type="component" value="Unassembled WGS sequence"/>
</dbReference>
<dbReference type="SUPFAM" id="SSF158682">
    <property type="entry name" value="TerB-like"/>
    <property type="match status" value="1"/>
</dbReference>
<accession>A0A4R6YM54</accession>
<name>A0A4R6YM54_9GAMM</name>
<feature type="compositionally biased region" description="Pro residues" evidence="1">
    <location>
        <begin position="79"/>
        <end position="91"/>
    </location>
</feature>
<dbReference type="Pfam" id="PF05099">
    <property type="entry name" value="TerB"/>
    <property type="match status" value="1"/>
</dbReference>
<dbReference type="Pfam" id="PF15615">
    <property type="entry name" value="TerB_C"/>
    <property type="match status" value="1"/>
</dbReference>
<reference evidence="5 6" key="1">
    <citation type="submission" date="2019-03" db="EMBL/GenBank/DDBJ databases">
        <title>Genomic Encyclopedia of Type Strains, Phase IV (KMG-IV): sequencing the most valuable type-strain genomes for metagenomic binning, comparative biology and taxonomic classification.</title>
        <authorList>
            <person name="Goeker M."/>
        </authorList>
    </citation>
    <scope>NUCLEOTIDE SEQUENCE [LARGE SCALE GENOMIC DNA]</scope>
    <source>
        <strain evidence="5 6">DSM 21667</strain>
    </source>
</reference>
<dbReference type="InterPro" id="IPR028932">
    <property type="entry name" value="TerB-C"/>
</dbReference>
<evidence type="ECO:0000259" key="3">
    <source>
        <dbReference type="Pfam" id="PF13208"/>
    </source>
</evidence>
<feature type="domain" description="Co-chaperone DjlA N-terminal" evidence="2">
    <location>
        <begin position="511"/>
        <end position="617"/>
    </location>
</feature>
<dbReference type="CDD" id="cd07176">
    <property type="entry name" value="terB"/>
    <property type="match status" value="1"/>
</dbReference>
<dbReference type="Pfam" id="PF13208">
    <property type="entry name" value="TerB_N"/>
    <property type="match status" value="1"/>
</dbReference>
<evidence type="ECO:0000313" key="5">
    <source>
        <dbReference type="EMBL" id="TDR38432.1"/>
    </source>
</evidence>
<dbReference type="AlphaFoldDB" id="A0A4R6YM54"/>
<keyword evidence="6" id="KW-1185">Reference proteome</keyword>